<dbReference type="InterPro" id="IPR036047">
    <property type="entry name" value="F-box-like_dom_sf"/>
</dbReference>
<reference evidence="1 2" key="1">
    <citation type="submission" date="2023-08" db="EMBL/GenBank/DDBJ databases">
        <title>Black Yeasts Isolated from many extreme environments.</title>
        <authorList>
            <person name="Coleine C."/>
            <person name="Stajich J.E."/>
            <person name="Selbmann L."/>
        </authorList>
    </citation>
    <scope>NUCLEOTIDE SEQUENCE [LARGE SCALE GENOMIC DNA]</scope>
    <source>
        <strain evidence="1 2">CCFEE 5935</strain>
    </source>
</reference>
<organism evidence="1 2">
    <name type="scientific">Saxophila tyrrhenica</name>
    <dbReference type="NCBI Taxonomy" id="1690608"/>
    <lineage>
        <taxon>Eukaryota</taxon>
        <taxon>Fungi</taxon>
        <taxon>Dikarya</taxon>
        <taxon>Ascomycota</taxon>
        <taxon>Pezizomycotina</taxon>
        <taxon>Dothideomycetes</taxon>
        <taxon>Dothideomycetidae</taxon>
        <taxon>Mycosphaerellales</taxon>
        <taxon>Extremaceae</taxon>
        <taxon>Saxophila</taxon>
    </lineage>
</organism>
<accession>A0AAV9PCT0</accession>
<keyword evidence="2" id="KW-1185">Reference proteome</keyword>
<dbReference type="RefSeq" id="XP_064659228.1">
    <property type="nucleotide sequence ID" value="XM_064803103.1"/>
</dbReference>
<evidence type="ECO:0000313" key="2">
    <source>
        <dbReference type="Proteomes" id="UP001337655"/>
    </source>
</evidence>
<evidence type="ECO:0008006" key="3">
    <source>
        <dbReference type="Google" id="ProtNLM"/>
    </source>
</evidence>
<dbReference type="Proteomes" id="UP001337655">
    <property type="component" value="Unassembled WGS sequence"/>
</dbReference>
<protein>
    <recommendedName>
        <fullName evidence="3">F-box domain-containing protein</fullName>
    </recommendedName>
</protein>
<proteinExistence type="predicted"/>
<name>A0AAV9PCT0_9PEZI</name>
<sequence>MAPQPAEAVAALLRTVEIVETIVAFLPTVQDIVRTSAVCRQLNAIITQTRSQTIRQRLFFAPMPPPQEDPGDLSYAEEAERLRCPMGSLLTIWNFDYQYAALNPLLRPCFVNDRSRVVLFRVNVARLSRMIEIDERWKDTFISQPPRLFAGRVLDGVTRYTNLSYQTIGGLVEGCEMLAQEVLLLTGADLLLNNVFVSVADAFIPSY</sequence>
<dbReference type="SUPFAM" id="SSF81383">
    <property type="entry name" value="F-box domain"/>
    <property type="match status" value="1"/>
</dbReference>
<comment type="caution">
    <text evidence="1">The sequence shown here is derived from an EMBL/GenBank/DDBJ whole genome shotgun (WGS) entry which is preliminary data.</text>
</comment>
<evidence type="ECO:0000313" key="1">
    <source>
        <dbReference type="EMBL" id="KAK5169882.1"/>
    </source>
</evidence>
<gene>
    <name evidence="1" type="ORF">LTR77_005860</name>
</gene>
<dbReference type="EMBL" id="JAVRRT010000008">
    <property type="protein sequence ID" value="KAK5169882.1"/>
    <property type="molecule type" value="Genomic_DNA"/>
</dbReference>
<dbReference type="GeneID" id="89927201"/>
<dbReference type="AlphaFoldDB" id="A0AAV9PCT0"/>